<keyword evidence="3" id="KW-1185">Reference proteome</keyword>
<evidence type="ECO:0000313" key="2">
    <source>
        <dbReference type="EMBL" id="EYC22765.1"/>
    </source>
</evidence>
<dbReference type="EMBL" id="JARK01001352">
    <property type="protein sequence ID" value="EYC22765.1"/>
    <property type="molecule type" value="Genomic_DNA"/>
</dbReference>
<dbReference type="PANTHER" id="PTHR37973:SF1">
    <property type="entry name" value="DICKKOPF_N DOMAIN-CONTAINING PROTEIN"/>
    <property type="match status" value="1"/>
</dbReference>
<keyword evidence="1" id="KW-0732">Signal</keyword>
<evidence type="ECO:0000256" key="1">
    <source>
        <dbReference type="SAM" id="SignalP"/>
    </source>
</evidence>
<proteinExistence type="predicted"/>
<accession>A0A016V5M8</accession>
<dbReference type="OrthoDB" id="5816387at2759"/>
<evidence type="ECO:0008006" key="4">
    <source>
        <dbReference type="Google" id="ProtNLM"/>
    </source>
</evidence>
<dbReference type="PANTHER" id="PTHR37973">
    <property type="entry name" value="CHONDROITIN PROTEOGLYCAN 3"/>
    <property type="match status" value="1"/>
</dbReference>
<comment type="caution">
    <text evidence="2">The sequence shown here is derived from an EMBL/GenBank/DDBJ whole genome shotgun (WGS) entry which is preliminary data.</text>
</comment>
<name>A0A016V5M8_9BILA</name>
<feature type="chain" id="PRO_5001488959" description="Chondroitin proteoglycan 3" evidence="1">
    <location>
        <begin position="17"/>
        <end position="228"/>
    </location>
</feature>
<dbReference type="InterPro" id="IPR039260">
    <property type="entry name" value="Cpg-3"/>
</dbReference>
<protein>
    <recommendedName>
        <fullName evidence="4">Chondroitin proteoglycan 3</fullName>
    </recommendedName>
</protein>
<sequence length="228" mass="24573">MQVLPLVALTLTTGVGLRLSMNLQKEIGRPFELDDFVLSAFCHPLFDTDPVLVVTGELTEEEVTRLEASGAVMVEEEPTVEATTSIRHKREDIEASGLERSADEDEDIIEETTIETTTVANKTCKAFDVCFGDQDCPGGQCLGAFVGKCNCNACLDFWLCESDAACGGLKGACNKITKTCDCQAGFKAAGFPLFVDALRGLCNQKSCNKDNAADECFGLPCHFGRCNC</sequence>
<dbReference type="AlphaFoldDB" id="A0A016V5M8"/>
<reference evidence="3" key="1">
    <citation type="journal article" date="2015" name="Nat. Genet.">
        <title>The genome and transcriptome of the zoonotic hookworm Ancylostoma ceylanicum identify infection-specific gene families.</title>
        <authorList>
            <person name="Schwarz E.M."/>
            <person name="Hu Y."/>
            <person name="Antoshechkin I."/>
            <person name="Miller M.M."/>
            <person name="Sternberg P.W."/>
            <person name="Aroian R.V."/>
        </authorList>
    </citation>
    <scope>NUCLEOTIDE SEQUENCE</scope>
    <source>
        <strain evidence="3">HY135</strain>
    </source>
</reference>
<dbReference type="Proteomes" id="UP000024635">
    <property type="component" value="Unassembled WGS sequence"/>
</dbReference>
<dbReference type="STRING" id="53326.A0A016V5M8"/>
<gene>
    <name evidence="2" type="primary">Acey_s0016.g2931</name>
    <name evidence="2" type="ORF">Y032_0016g2931</name>
</gene>
<organism evidence="2 3">
    <name type="scientific">Ancylostoma ceylanicum</name>
    <dbReference type="NCBI Taxonomy" id="53326"/>
    <lineage>
        <taxon>Eukaryota</taxon>
        <taxon>Metazoa</taxon>
        <taxon>Ecdysozoa</taxon>
        <taxon>Nematoda</taxon>
        <taxon>Chromadorea</taxon>
        <taxon>Rhabditida</taxon>
        <taxon>Rhabditina</taxon>
        <taxon>Rhabditomorpha</taxon>
        <taxon>Strongyloidea</taxon>
        <taxon>Ancylostomatidae</taxon>
        <taxon>Ancylostomatinae</taxon>
        <taxon>Ancylostoma</taxon>
    </lineage>
</organism>
<feature type="signal peptide" evidence="1">
    <location>
        <begin position="1"/>
        <end position="16"/>
    </location>
</feature>
<evidence type="ECO:0000313" key="3">
    <source>
        <dbReference type="Proteomes" id="UP000024635"/>
    </source>
</evidence>